<dbReference type="WBParaSite" id="GPLIN_001430900">
    <property type="protein sequence ID" value="GPLIN_001430900"/>
    <property type="gene ID" value="GPLIN_001430900"/>
</dbReference>
<protein>
    <submittedName>
        <fullName evidence="4">VWFA domain-containing protein</fullName>
    </submittedName>
</protein>
<dbReference type="SUPFAM" id="SSF53300">
    <property type="entry name" value="vWA-like"/>
    <property type="match status" value="1"/>
</dbReference>
<name>A0A183CN52_GLOPA</name>
<reference evidence="4" key="2">
    <citation type="submission" date="2016-06" db="UniProtKB">
        <authorList>
            <consortium name="WormBaseParasite"/>
        </authorList>
    </citation>
    <scope>IDENTIFICATION</scope>
</reference>
<accession>A0A183CN52</accession>
<feature type="region of interest" description="Disordered" evidence="1">
    <location>
        <begin position="237"/>
        <end position="261"/>
    </location>
</feature>
<evidence type="ECO:0000313" key="4">
    <source>
        <dbReference type="WBParaSite" id="GPLIN_001430900"/>
    </source>
</evidence>
<dbReference type="InterPro" id="IPR002035">
    <property type="entry name" value="VWF_A"/>
</dbReference>
<dbReference type="SMART" id="SM00327">
    <property type="entry name" value="VWA"/>
    <property type="match status" value="1"/>
</dbReference>
<dbReference type="InterPro" id="IPR050525">
    <property type="entry name" value="ECM_Assembly_Org"/>
</dbReference>
<feature type="domain" description="VWFA" evidence="2">
    <location>
        <begin position="26"/>
        <end position="192"/>
    </location>
</feature>
<dbReference type="Gene3D" id="3.40.50.410">
    <property type="entry name" value="von Willebrand factor, type A domain"/>
    <property type="match status" value="1"/>
</dbReference>
<dbReference type="CDD" id="cd00198">
    <property type="entry name" value="vWFA"/>
    <property type="match status" value="1"/>
</dbReference>
<dbReference type="PROSITE" id="PS50234">
    <property type="entry name" value="VWFA"/>
    <property type="match status" value="1"/>
</dbReference>
<reference evidence="3" key="1">
    <citation type="submission" date="2014-05" db="EMBL/GenBank/DDBJ databases">
        <title>The genome and life-stage specific transcriptomes of Globodera pallida elucidate key aspects of plant parasitism by a cyst nematode.</title>
        <authorList>
            <person name="Cotton J.A."/>
            <person name="Lilley C.J."/>
            <person name="Jones L.M."/>
            <person name="Kikuchi T."/>
            <person name="Reid A.J."/>
            <person name="Thorpe P."/>
            <person name="Tsai I.J."/>
            <person name="Beasley H."/>
            <person name="Blok V."/>
            <person name="Cock P.J.A."/>
            <person name="Van den Akker S.E."/>
            <person name="Holroyd N."/>
            <person name="Hunt M."/>
            <person name="Mantelin S."/>
            <person name="Naghra H."/>
            <person name="Pain A."/>
            <person name="Palomares-Rius J.E."/>
            <person name="Zarowiecki M."/>
            <person name="Berriman M."/>
            <person name="Jones J.T."/>
            <person name="Urwin P.E."/>
        </authorList>
    </citation>
    <scope>NUCLEOTIDE SEQUENCE [LARGE SCALE GENOMIC DNA]</scope>
    <source>
        <strain evidence="3">Lindley</strain>
    </source>
</reference>
<evidence type="ECO:0000259" key="2">
    <source>
        <dbReference type="PROSITE" id="PS50234"/>
    </source>
</evidence>
<sequence length="394" mass="44778">MNFTTETPSSSSSSAAGGSCEKDMVDLMFIIDTSASVQKEFYAEKNFALDLVRVLPEQDFTKRISIAMVKFRGTADIHFHFHPGRRREDIIYDIERVEHTGGETSLATAAELAYREIFRLRRPEARLIVVIITDGNSCSKKLRASTGGNGIYAVTLSEKYSVEELREYTGTEDNLYTNHRIDQFIQEVGNSISRCPDGERDGIKVTPVPDVEASTTPSSTSMLFDMMNSTVTQLQDKQVRTKNGQPKKHNKEDEVAKARDENPIRVSREEELFDEALGLLNENGTEVPEKEGIDFMKIFSLRRQRLRDIGLNRLDKEDKGTFDDDKLVNKHNEKRKDDSLALLLASIRHEDESTTTSSVTVIREQQVQAVQQQQLLHLQHQQQQSIRNHIDQDV</sequence>
<dbReference type="PANTHER" id="PTHR24020">
    <property type="entry name" value="COLLAGEN ALPHA"/>
    <property type="match status" value="1"/>
</dbReference>
<feature type="compositionally biased region" description="Basic and acidic residues" evidence="1">
    <location>
        <begin position="250"/>
        <end position="261"/>
    </location>
</feature>
<organism evidence="3 4">
    <name type="scientific">Globodera pallida</name>
    <name type="common">Potato cyst nematode worm</name>
    <name type="synonym">Heterodera pallida</name>
    <dbReference type="NCBI Taxonomy" id="36090"/>
    <lineage>
        <taxon>Eukaryota</taxon>
        <taxon>Metazoa</taxon>
        <taxon>Ecdysozoa</taxon>
        <taxon>Nematoda</taxon>
        <taxon>Chromadorea</taxon>
        <taxon>Rhabditida</taxon>
        <taxon>Tylenchina</taxon>
        <taxon>Tylenchomorpha</taxon>
        <taxon>Tylenchoidea</taxon>
        <taxon>Heteroderidae</taxon>
        <taxon>Heteroderinae</taxon>
        <taxon>Globodera</taxon>
    </lineage>
</organism>
<dbReference type="AlphaFoldDB" id="A0A183CN52"/>
<proteinExistence type="predicted"/>
<keyword evidence="3" id="KW-1185">Reference proteome</keyword>
<dbReference type="PRINTS" id="PR00453">
    <property type="entry name" value="VWFADOMAIN"/>
</dbReference>
<dbReference type="Proteomes" id="UP000050741">
    <property type="component" value="Unassembled WGS sequence"/>
</dbReference>
<dbReference type="InterPro" id="IPR036465">
    <property type="entry name" value="vWFA_dom_sf"/>
</dbReference>
<evidence type="ECO:0000313" key="3">
    <source>
        <dbReference type="Proteomes" id="UP000050741"/>
    </source>
</evidence>
<evidence type="ECO:0000256" key="1">
    <source>
        <dbReference type="SAM" id="MobiDB-lite"/>
    </source>
</evidence>
<dbReference type="Pfam" id="PF00092">
    <property type="entry name" value="VWA"/>
    <property type="match status" value="1"/>
</dbReference>
<dbReference type="PANTHER" id="PTHR24020:SF84">
    <property type="entry name" value="VWFA DOMAIN-CONTAINING PROTEIN"/>
    <property type="match status" value="1"/>
</dbReference>